<proteinExistence type="predicted"/>
<feature type="compositionally biased region" description="Polar residues" evidence="1">
    <location>
        <begin position="400"/>
        <end position="410"/>
    </location>
</feature>
<dbReference type="PROSITE" id="PS50943">
    <property type="entry name" value="HTH_CROC1"/>
    <property type="match status" value="1"/>
</dbReference>
<feature type="region of interest" description="Disordered" evidence="1">
    <location>
        <begin position="1"/>
        <end position="23"/>
    </location>
</feature>
<dbReference type="RefSeq" id="WP_169162840.1">
    <property type="nucleotide sequence ID" value="NZ_JABBFW010000024.1"/>
</dbReference>
<evidence type="ECO:0000313" key="3">
    <source>
        <dbReference type="EMBL" id="NML17943.1"/>
    </source>
</evidence>
<organism evidence="3 4">
    <name type="scientific">Azohydromonas caseinilytica</name>
    <dbReference type="NCBI Taxonomy" id="2728836"/>
    <lineage>
        <taxon>Bacteria</taxon>
        <taxon>Pseudomonadati</taxon>
        <taxon>Pseudomonadota</taxon>
        <taxon>Betaproteobacteria</taxon>
        <taxon>Burkholderiales</taxon>
        <taxon>Sphaerotilaceae</taxon>
        <taxon>Azohydromonas</taxon>
    </lineage>
</organism>
<dbReference type="CDD" id="cd00093">
    <property type="entry name" value="HTH_XRE"/>
    <property type="match status" value="1"/>
</dbReference>
<feature type="domain" description="HTH cro/C1-type" evidence="2">
    <location>
        <begin position="246"/>
        <end position="288"/>
    </location>
</feature>
<feature type="region of interest" description="Disordered" evidence="1">
    <location>
        <begin position="313"/>
        <end position="410"/>
    </location>
</feature>
<feature type="compositionally biased region" description="Low complexity" evidence="1">
    <location>
        <begin position="180"/>
        <end position="202"/>
    </location>
</feature>
<dbReference type="Proteomes" id="UP000574067">
    <property type="component" value="Unassembled WGS sequence"/>
</dbReference>
<feature type="region of interest" description="Disordered" evidence="1">
    <location>
        <begin position="170"/>
        <end position="202"/>
    </location>
</feature>
<dbReference type="AlphaFoldDB" id="A0A848FI53"/>
<evidence type="ECO:0000259" key="2">
    <source>
        <dbReference type="PROSITE" id="PS50943"/>
    </source>
</evidence>
<dbReference type="EMBL" id="JABBFW010000024">
    <property type="protein sequence ID" value="NML17943.1"/>
    <property type="molecule type" value="Genomic_DNA"/>
</dbReference>
<keyword evidence="4" id="KW-1185">Reference proteome</keyword>
<comment type="caution">
    <text evidence="3">The sequence shown here is derived from an EMBL/GenBank/DDBJ whole genome shotgun (WGS) entry which is preliminary data.</text>
</comment>
<feature type="compositionally biased region" description="Low complexity" evidence="1">
    <location>
        <begin position="350"/>
        <end position="360"/>
    </location>
</feature>
<name>A0A848FI53_9BURK</name>
<evidence type="ECO:0000313" key="4">
    <source>
        <dbReference type="Proteomes" id="UP000574067"/>
    </source>
</evidence>
<feature type="compositionally biased region" description="Low complexity" evidence="1">
    <location>
        <begin position="314"/>
        <end position="336"/>
    </location>
</feature>
<evidence type="ECO:0000256" key="1">
    <source>
        <dbReference type="SAM" id="MobiDB-lite"/>
    </source>
</evidence>
<dbReference type="InterPro" id="IPR001387">
    <property type="entry name" value="Cro/C1-type_HTH"/>
</dbReference>
<sequence>MAKPDWQSKRRDGDRGRNHVRNYREPVRDNAVLLAVSGKRPNGVRREDTKAQVAKQGVNGALRAANLRLLLEKAPVREVLALVAEVPLERLEAISQGTLCPDETAFHIERTLKLPGKWLDGLNNAVPERTLELLKHPDQAGLQDDEESGEGAVASLSAVASVASRAASRPVRVPARDADAQQAPGADAAAPARLAPSRTATAEAQLPLSMAVPRPYSGPKENFSMASPELRKQNLSILLHGKGAKSALARVLQVKPPYVSAMLSGRKVLDQELCGDMARALGLPNDWFEAARSTRDIPAATLQRLAPLPRDAATDANAASAGEAAEAGSAPSDAGGTSSEGATDADTDESAGSLAGAAEGQDAALGTGSKAVPATGMAQRRRGASRRGSEPGGKPADPVSESSSAHTTTPVQAELLAPVEPEAQPTAPLAAPARPAEVVACAAPASDTAPVEASVSPGVHSPVPRSLSFTPVLSQSLVIEGGLAPIAEALIKTLVLKAKQGDLSEDKAFELLGAVRLL</sequence>
<protein>
    <submittedName>
        <fullName evidence="3">Helix-turn-helix transcriptional regulator</fullName>
    </submittedName>
</protein>
<reference evidence="3 4" key="1">
    <citation type="submission" date="2020-04" db="EMBL/GenBank/DDBJ databases">
        <title>Azohydromonas sp. isolated from soil.</title>
        <authorList>
            <person name="Dahal R.H."/>
        </authorList>
    </citation>
    <scope>NUCLEOTIDE SEQUENCE [LARGE SCALE GENOMIC DNA]</scope>
    <source>
        <strain evidence="3 4">G-1-1-14</strain>
    </source>
</reference>
<gene>
    <name evidence="3" type="ORF">HHL10_23515</name>
</gene>
<accession>A0A848FI53</accession>